<accession>A0ABD6N3K7</accession>
<dbReference type="AlphaFoldDB" id="A0ABD6N3K7"/>
<dbReference type="RefSeq" id="WP_179053321.1">
    <property type="nucleotide sequence ID" value="NZ_QJRE01000114.1"/>
</dbReference>
<sequence length="170" mass="18560">MNPFESLHTDRVWLVKQDGRRLGPFNTRIGPKASIFEPSLDVDEGDLLERPLPNGKVEIHRIVECDYSRGLPGIGPHWSLTLRKGPEKEKAQAMQTIVNIHNSENIQVGDHNTQHIEQGLADLLKKIEQSGAPQDEVEQAKGQVAKMLEHPLVSSILGSGVGALIGLAGG</sequence>
<protein>
    <recommendedName>
        <fullName evidence="3">RHIM domain-containing protein</fullName>
    </recommendedName>
</protein>
<reference evidence="1 2" key="1">
    <citation type="submission" date="2018-06" db="EMBL/GenBank/DDBJ databases">
        <title>Bacteria isolated from soil of Wuhan.</title>
        <authorList>
            <person name="Xiang W."/>
            <person name="Huang C."/>
        </authorList>
    </citation>
    <scope>NUCLEOTIDE SEQUENCE [LARGE SCALE GENOMIC DNA]</scope>
    <source>
        <strain evidence="2">xwS4</strain>
    </source>
</reference>
<proteinExistence type="predicted"/>
<organism evidence="1 2">
    <name type="scientific">Pseudomonas hunanensis</name>
    <dbReference type="NCBI Taxonomy" id="1247546"/>
    <lineage>
        <taxon>Bacteria</taxon>
        <taxon>Pseudomonadati</taxon>
        <taxon>Pseudomonadota</taxon>
        <taxon>Gammaproteobacteria</taxon>
        <taxon>Pseudomonadales</taxon>
        <taxon>Pseudomonadaceae</taxon>
        <taxon>Pseudomonas</taxon>
    </lineage>
</organism>
<dbReference type="EMBL" id="QJRE01000114">
    <property type="protein sequence ID" value="NWL48425.1"/>
    <property type="molecule type" value="Genomic_DNA"/>
</dbReference>
<evidence type="ECO:0000313" key="2">
    <source>
        <dbReference type="Proteomes" id="UP000704738"/>
    </source>
</evidence>
<evidence type="ECO:0000313" key="1">
    <source>
        <dbReference type="EMBL" id="NWL48425.1"/>
    </source>
</evidence>
<name>A0ABD6N3K7_9PSED</name>
<dbReference type="Proteomes" id="UP000704738">
    <property type="component" value="Unassembled WGS sequence"/>
</dbReference>
<comment type="caution">
    <text evidence="1">The sequence shown here is derived from an EMBL/GenBank/DDBJ whole genome shotgun (WGS) entry which is preliminary data.</text>
</comment>
<evidence type="ECO:0008006" key="3">
    <source>
        <dbReference type="Google" id="ProtNLM"/>
    </source>
</evidence>
<gene>
    <name evidence="1" type="ORF">DM819_21790</name>
</gene>